<feature type="domain" description="Protein kinase" evidence="9">
    <location>
        <begin position="45"/>
        <end position="287"/>
    </location>
</feature>
<keyword evidence="11" id="KW-1185">Reference proteome</keyword>
<sequence>MRQERCPKIENAGKPTLCQEMVLVRSANSYGSFSSVVSDFEDNDFDIVKRLGSGFFSDVFLVTYNGNKYVKKTAKSSVSNAEDELDNERKILAQLNHQNIVSLVAALEGSNSIILELCSKGELAMYIENMGAFNIPQARFYARNIAAGLEYLHTRSILHNDIKAENVIIGVDNMPKLTDFGNSRLLIDDEPEMLLTGTPESLSPEMITSQGYSFPRDWWSFGVLVYQMITGEMPFTGGDELQVYVAILTQSPKLDIIDDDAAVDLIEGLLHKEPAHRAAHDPHHPFYKGFDVPVTDDNTELVCHGGIPIKRPQ</sequence>
<protein>
    <submittedName>
        <fullName evidence="10">Oidioi.mRNA.OKI2018_I69.PAR.g9425.t1.cds</fullName>
    </submittedName>
</protein>
<keyword evidence="1 7" id="KW-0723">Serine/threonine-protein kinase</keyword>
<dbReference type="SUPFAM" id="SSF56112">
    <property type="entry name" value="Protein kinase-like (PK-like)"/>
    <property type="match status" value="1"/>
</dbReference>
<evidence type="ECO:0000256" key="6">
    <source>
        <dbReference type="PROSITE-ProRule" id="PRU10141"/>
    </source>
</evidence>
<feature type="coiled-coil region" evidence="8">
    <location>
        <begin position="71"/>
        <end position="98"/>
    </location>
</feature>
<dbReference type="EMBL" id="OU015568">
    <property type="protein sequence ID" value="CAG5079942.1"/>
    <property type="molecule type" value="Genomic_DNA"/>
</dbReference>
<dbReference type="SMART" id="SM00220">
    <property type="entry name" value="S_TKc"/>
    <property type="match status" value="1"/>
</dbReference>
<dbReference type="InterPro" id="IPR011009">
    <property type="entry name" value="Kinase-like_dom_sf"/>
</dbReference>
<evidence type="ECO:0000259" key="9">
    <source>
        <dbReference type="PROSITE" id="PS50011"/>
    </source>
</evidence>
<gene>
    <name evidence="10" type="ORF">OKIOD_LOCUS983</name>
</gene>
<organism evidence="10 11">
    <name type="scientific">Oikopleura dioica</name>
    <name type="common">Tunicate</name>
    <dbReference type="NCBI Taxonomy" id="34765"/>
    <lineage>
        <taxon>Eukaryota</taxon>
        <taxon>Metazoa</taxon>
        <taxon>Chordata</taxon>
        <taxon>Tunicata</taxon>
        <taxon>Appendicularia</taxon>
        <taxon>Copelata</taxon>
        <taxon>Oikopleuridae</taxon>
        <taxon>Oikopleura</taxon>
    </lineage>
</organism>
<dbReference type="InterPro" id="IPR000719">
    <property type="entry name" value="Prot_kinase_dom"/>
</dbReference>
<dbReference type="PROSITE" id="PS50011">
    <property type="entry name" value="PROTEIN_KINASE_DOM"/>
    <property type="match status" value="1"/>
</dbReference>
<evidence type="ECO:0000256" key="5">
    <source>
        <dbReference type="ARBA" id="ARBA00022840"/>
    </source>
</evidence>
<evidence type="ECO:0000313" key="10">
    <source>
        <dbReference type="EMBL" id="CAG5079942.1"/>
    </source>
</evidence>
<dbReference type="Gene3D" id="1.10.510.10">
    <property type="entry name" value="Transferase(Phosphotransferase) domain 1"/>
    <property type="match status" value="1"/>
</dbReference>
<evidence type="ECO:0000256" key="8">
    <source>
        <dbReference type="SAM" id="Coils"/>
    </source>
</evidence>
<dbReference type="InterPro" id="IPR017441">
    <property type="entry name" value="Protein_kinase_ATP_BS"/>
</dbReference>
<accession>A0ABN7RNY6</accession>
<dbReference type="PANTHER" id="PTHR24353:SF37">
    <property type="entry name" value="CAMP-DEPENDENT PROTEIN KINASE CATALYTIC SUBUNIT PRKX"/>
    <property type="match status" value="1"/>
</dbReference>
<dbReference type="PANTHER" id="PTHR24353">
    <property type="entry name" value="CYCLIC NUCLEOTIDE-DEPENDENT PROTEIN KINASE"/>
    <property type="match status" value="1"/>
</dbReference>
<keyword evidence="2" id="KW-0808">Transferase</keyword>
<evidence type="ECO:0000256" key="3">
    <source>
        <dbReference type="ARBA" id="ARBA00022741"/>
    </source>
</evidence>
<dbReference type="PROSITE" id="PS00108">
    <property type="entry name" value="PROTEIN_KINASE_ST"/>
    <property type="match status" value="1"/>
</dbReference>
<dbReference type="Pfam" id="PF00069">
    <property type="entry name" value="Pkinase"/>
    <property type="match status" value="1"/>
</dbReference>
<comment type="similarity">
    <text evidence="7">Belongs to the protein kinase superfamily.</text>
</comment>
<keyword evidence="3 6" id="KW-0547">Nucleotide-binding</keyword>
<dbReference type="Proteomes" id="UP001158576">
    <property type="component" value="Chromosome PAR"/>
</dbReference>
<reference evidence="10 11" key="1">
    <citation type="submission" date="2021-04" db="EMBL/GenBank/DDBJ databases">
        <authorList>
            <person name="Bliznina A."/>
        </authorList>
    </citation>
    <scope>NUCLEOTIDE SEQUENCE [LARGE SCALE GENOMIC DNA]</scope>
</reference>
<keyword evidence="5 6" id="KW-0067">ATP-binding</keyword>
<evidence type="ECO:0000313" key="11">
    <source>
        <dbReference type="Proteomes" id="UP001158576"/>
    </source>
</evidence>
<evidence type="ECO:0000256" key="4">
    <source>
        <dbReference type="ARBA" id="ARBA00022777"/>
    </source>
</evidence>
<name>A0ABN7RNY6_OIKDI</name>
<evidence type="ECO:0000256" key="7">
    <source>
        <dbReference type="RuleBase" id="RU000304"/>
    </source>
</evidence>
<proteinExistence type="inferred from homology"/>
<dbReference type="PROSITE" id="PS00107">
    <property type="entry name" value="PROTEIN_KINASE_ATP"/>
    <property type="match status" value="1"/>
</dbReference>
<keyword evidence="4" id="KW-0418">Kinase</keyword>
<evidence type="ECO:0000256" key="2">
    <source>
        <dbReference type="ARBA" id="ARBA00022679"/>
    </source>
</evidence>
<dbReference type="InterPro" id="IPR008271">
    <property type="entry name" value="Ser/Thr_kinase_AS"/>
</dbReference>
<keyword evidence="8" id="KW-0175">Coiled coil</keyword>
<evidence type="ECO:0000256" key="1">
    <source>
        <dbReference type="ARBA" id="ARBA00022527"/>
    </source>
</evidence>
<feature type="binding site" evidence="6">
    <location>
        <position position="72"/>
    </location>
    <ligand>
        <name>ATP</name>
        <dbReference type="ChEBI" id="CHEBI:30616"/>
    </ligand>
</feature>